<comment type="caution">
    <text evidence="1">The sequence shown here is derived from an EMBL/GenBank/DDBJ whole genome shotgun (WGS) entry which is preliminary data.</text>
</comment>
<reference evidence="1" key="1">
    <citation type="submission" date="2020-08" db="EMBL/GenBank/DDBJ databases">
        <title>Multicomponent nature underlies the extraordinary mechanical properties of spider dragline silk.</title>
        <authorList>
            <person name="Kono N."/>
            <person name="Nakamura H."/>
            <person name="Mori M."/>
            <person name="Yoshida Y."/>
            <person name="Ohtoshi R."/>
            <person name="Malay A.D."/>
            <person name="Moran D.A.P."/>
            <person name="Tomita M."/>
            <person name="Numata K."/>
            <person name="Arakawa K."/>
        </authorList>
    </citation>
    <scope>NUCLEOTIDE SEQUENCE</scope>
</reference>
<protein>
    <submittedName>
        <fullName evidence="1">Uncharacterized protein</fullName>
    </submittedName>
</protein>
<name>A0A8X6TAM2_NEPPI</name>
<evidence type="ECO:0000313" key="2">
    <source>
        <dbReference type="Proteomes" id="UP000887013"/>
    </source>
</evidence>
<dbReference type="EMBL" id="BMAW01054068">
    <property type="protein sequence ID" value="GFS94305.1"/>
    <property type="molecule type" value="Genomic_DNA"/>
</dbReference>
<sequence length="130" mass="15118">MLGFSVFENSTNVVRTRLRYLTPFTRSCSLIFPPISIITKFPPLFGRGKNHVEMFFTEKPDSSGRTDFSSCLKNGERSRYKVALRRNVRSTPYLVFLPISDAPQVLPMSFQYSRLQSNQRTKRVPEKRTF</sequence>
<dbReference type="OrthoDB" id="10582151at2759"/>
<accession>A0A8X6TAM2</accession>
<evidence type="ECO:0000313" key="1">
    <source>
        <dbReference type="EMBL" id="GFS94305.1"/>
    </source>
</evidence>
<dbReference type="Proteomes" id="UP000887013">
    <property type="component" value="Unassembled WGS sequence"/>
</dbReference>
<keyword evidence="2" id="KW-1185">Reference proteome</keyword>
<proteinExistence type="predicted"/>
<organism evidence="1 2">
    <name type="scientific">Nephila pilipes</name>
    <name type="common">Giant wood spider</name>
    <name type="synonym">Nephila maculata</name>
    <dbReference type="NCBI Taxonomy" id="299642"/>
    <lineage>
        <taxon>Eukaryota</taxon>
        <taxon>Metazoa</taxon>
        <taxon>Ecdysozoa</taxon>
        <taxon>Arthropoda</taxon>
        <taxon>Chelicerata</taxon>
        <taxon>Arachnida</taxon>
        <taxon>Araneae</taxon>
        <taxon>Araneomorphae</taxon>
        <taxon>Entelegynae</taxon>
        <taxon>Araneoidea</taxon>
        <taxon>Nephilidae</taxon>
        <taxon>Nephila</taxon>
    </lineage>
</organism>
<gene>
    <name evidence="1" type="ORF">NPIL_439171</name>
</gene>
<dbReference type="AlphaFoldDB" id="A0A8X6TAM2"/>